<feature type="domain" description="Serine aminopeptidase S33" evidence="1">
    <location>
        <begin position="56"/>
        <end position="183"/>
    </location>
</feature>
<keyword evidence="2" id="KW-0378">Hydrolase</keyword>
<gene>
    <name evidence="2" type="ORF">ACFPME_03045</name>
</gene>
<dbReference type="InterPro" id="IPR017208">
    <property type="entry name" value="UCP037442_abhydr"/>
</dbReference>
<protein>
    <submittedName>
        <fullName evidence="2">Alpha/beta fold hydrolase</fullName>
    </submittedName>
</protein>
<dbReference type="InterPro" id="IPR029058">
    <property type="entry name" value="AB_hydrolase_fold"/>
</dbReference>
<organism evidence="2 3">
    <name type="scientific">Rhodanobacter umsongensis</name>
    <dbReference type="NCBI Taxonomy" id="633153"/>
    <lineage>
        <taxon>Bacteria</taxon>
        <taxon>Pseudomonadati</taxon>
        <taxon>Pseudomonadota</taxon>
        <taxon>Gammaproteobacteria</taxon>
        <taxon>Lysobacterales</taxon>
        <taxon>Rhodanobacteraceae</taxon>
        <taxon>Rhodanobacter</taxon>
    </lineage>
</organism>
<comment type="caution">
    <text evidence="2">The sequence shown here is derived from an EMBL/GenBank/DDBJ whole genome shotgun (WGS) entry which is preliminary data.</text>
</comment>
<dbReference type="GO" id="GO:0016787">
    <property type="term" value="F:hydrolase activity"/>
    <property type="evidence" value="ECO:0007669"/>
    <property type="project" value="UniProtKB-KW"/>
</dbReference>
<reference evidence="3" key="1">
    <citation type="journal article" date="2019" name="Int. J. Syst. Evol. Microbiol.">
        <title>The Global Catalogue of Microorganisms (GCM) 10K type strain sequencing project: providing services to taxonomists for standard genome sequencing and annotation.</title>
        <authorList>
            <consortium name="The Broad Institute Genomics Platform"/>
            <consortium name="The Broad Institute Genome Sequencing Center for Infectious Disease"/>
            <person name="Wu L."/>
            <person name="Ma J."/>
        </authorList>
    </citation>
    <scope>NUCLEOTIDE SEQUENCE [LARGE SCALE GENOMIC DNA]</scope>
    <source>
        <strain evidence="3">JCM 17130</strain>
    </source>
</reference>
<dbReference type="PIRSF" id="PIRSF037442">
    <property type="entry name" value="UCP037442_abhydr"/>
    <property type="match status" value="1"/>
</dbReference>
<dbReference type="SUPFAM" id="SSF53474">
    <property type="entry name" value="alpha/beta-Hydrolases"/>
    <property type="match status" value="1"/>
</dbReference>
<dbReference type="Pfam" id="PF12146">
    <property type="entry name" value="Hydrolase_4"/>
    <property type="match status" value="1"/>
</dbReference>
<evidence type="ECO:0000259" key="1">
    <source>
        <dbReference type="Pfam" id="PF12146"/>
    </source>
</evidence>
<dbReference type="Proteomes" id="UP001596013">
    <property type="component" value="Unassembled WGS sequence"/>
</dbReference>
<dbReference type="EMBL" id="JBHSMK010000002">
    <property type="protein sequence ID" value="MFC5435515.1"/>
    <property type="molecule type" value="Genomic_DNA"/>
</dbReference>
<keyword evidence="3" id="KW-1185">Reference proteome</keyword>
<dbReference type="RefSeq" id="WP_377301887.1">
    <property type="nucleotide sequence ID" value="NZ_JBHSMK010000002.1"/>
</dbReference>
<evidence type="ECO:0000313" key="2">
    <source>
        <dbReference type="EMBL" id="MFC5435515.1"/>
    </source>
</evidence>
<dbReference type="Gene3D" id="3.40.50.1820">
    <property type="entry name" value="alpha/beta hydrolase"/>
    <property type="match status" value="1"/>
</dbReference>
<accession>A0ABW0JJB0</accession>
<name>A0ABW0JJB0_9GAMM</name>
<dbReference type="InterPro" id="IPR022742">
    <property type="entry name" value="Hydrolase_4"/>
</dbReference>
<evidence type="ECO:0000313" key="3">
    <source>
        <dbReference type="Proteomes" id="UP001596013"/>
    </source>
</evidence>
<sequence length="311" mass="33642">MSDQSVGSSAFSVSPAVAAIETTVIPVTVADGSRFELLCIQPGSTCHRLLYWLPAMGISARQYLPLAEALAARGVAVIVHEWRGIGSSDRRASRRCDWGYRELLEWDLAAGMAAVRERWPHATCWLGGHSLGGQLAALHASLHPAEFAGLVLVASGAPYWRRFRHGWLVGAAYALAPWLAALQGYLPGRRIGFGGNEARGVIDDWARSGRSGRYAAAGMARDFEQQMASLHLPLLALRLRDDWLGPQASLEWLLGKLGSGERSVDVITPQDLGVPADHFGWMKMPSPIAARIAAWIAAHDTAFATRSETDA</sequence>
<proteinExistence type="predicted"/>